<keyword evidence="4" id="KW-1185">Reference proteome</keyword>
<keyword evidence="1" id="KW-0472">Membrane</keyword>
<evidence type="ECO:0000313" key="3">
    <source>
        <dbReference type="EMBL" id="TGD70942.1"/>
    </source>
</evidence>
<feature type="transmembrane region" description="Helical" evidence="1">
    <location>
        <begin position="197"/>
        <end position="215"/>
    </location>
</feature>
<feature type="transmembrane region" description="Helical" evidence="1">
    <location>
        <begin position="169"/>
        <end position="191"/>
    </location>
</feature>
<organism evidence="3 4">
    <name type="scientific">Mangrovimicrobium sediminis</name>
    <dbReference type="NCBI Taxonomy" id="2562682"/>
    <lineage>
        <taxon>Bacteria</taxon>
        <taxon>Pseudomonadati</taxon>
        <taxon>Pseudomonadota</taxon>
        <taxon>Gammaproteobacteria</taxon>
        <taxon>Cellvibrionales</taxon>
        <taxon>Halieaceae</taxon>
        <taxon>Mangrovimicrobium</taxon>
    </lineage>
</organism>
<evidence type="ECO:0000256" key="2">
    <source>
        <dbReference type="SAM" id="SignalP"/>
    </source>
</evidence>
<accession>A0A4Z0LUG2</accession>
<feature type="transmembrane region" description="Helical" evidence="1">
    <location>
        <begin position="259"/>
        <end position="283"/>
    </location>
</feature>
<reference evidence="3 4" key="1">
    <citation type="submission" date="2019-04" db="EMBL/GenBank/DDBJ databases">
        <title>Taxonomy of novel Haliea sp. from mangrove soil of West Coast of India.</title>
        <authorList>
            <person name="Verma A."/>
            <person name="Kumar P."/>
            <person name="Krishnamurthi S."/>
        </authorList>
    </citation>
    <scope>NUCLEOTIDE SEQUENCE [LARGE SCALE GENOMIC DNA]</scope>
    <source>
        <strain evidence="3 4">SAOS-164</strain>
    </source>
</reference>
<dbReference type="Pfam" id="PF13795">
    <property type="entry name" value="HupE_UreJ_2"/>
    <property type="match status" value="1"/>
</dbReference>
<feature type="transmembrane region" description="Helical" evidence="1">
    <location>
        <begin position="145"/>
        <end position="162"/>
    </location>
</feature>
<feature type="transmembrane region" description="Helical" evidence="1">
    <location>
        <begin position="227"/>
        <end position="247"/>
    </location>
</feature>
<feature type="signal peptide" evidence="2">
    <location>
        <begin position="1"/>
        <end position="26"/>
    </location>
</feature>
<dbReference type="InterPro" id="IPR032809">
    <property type="entry name" value="Put_HupE_UreJ"/>
</dbReference>
<feature type="chain" id="PRO_5021287658" evidence="2">
    <location>
        <begin position="27"/>
        <end position="323"/>
    </location>
</feature>
<sequence length="323" mass="34954">MAGRYRWLSRCLLLWTCLLGSGAAHSHETPVALLTIKEGIAGTYWLEWTYYSSRNDVPPQVRWPGHCFEDYPRLECGEQGLVGEVVMPEIGDKYSAAVVQVRRQGAAPRSYTLTGGNPRMVVTADGTVPWQTIAAAYIPLGIEHIMLGVDHLLFVLGLLLLVHGTRSLVTTITSFTVAHSITLAAATLGWVGIPDKPVNACIALSIVVVVVEVIKHRRGEHCLSARLPWLIAFGFGLLHGFGFAGAMSNVGLPPESLPAALLFFNVGVEVGQLAFVLTVLGLYHAHRVLQARLPAWCSQAGIYGVGSIASYWFIGRFAALLAT</sequence>
<evidence type="ECO:0000256" key="1">
    <source>
        <dbReference type="SAM" id="Phobius"/>
    </source>
</evidence>
<evidence type="ECO:0000313" key="4">
    <source>
        <dbReference type="Proteomes" id="UP000298050"/>
    </source>
</evidence>
<keyword evidence="2" id="KW-0732">Signal</keyword>
<gene>
    <name evidence="3" type="ORF">E4634_20275</name>
</gene>
<dbReference type="RefSeq" id="WP_135446507.1">
    <property type="nucleotide sequence ID" value="NZ_SRLE01000017.1"/>
</dbReference>
<name>A0A4Z0LUG2_9GAMM</name>
<comment type="caution">
    <text evidence="3">The sequence shown here is derived from an EMBL/GenBank/DDBJ whole genome shotgun (WGS) entry which is preliminary data.</text>
</comment>
<protein>
    <submittedName>
        <fullName evidence="3">HupE/UreJ family protein</fullName>
    </submittedName>
</protein>
<proteinExistence type="predicted"/>
<keyword evidence="1" id="KW-0812">Transmembrane</keyword>
<feature type="transmembrane region" description="Helical" evidence="1">
    <location>
        <begin position="295"/>
        <end position="314"/>
    </location>
</feature>
<dbReference type="EMBL" id="SRLE01000017">
    <property type="protein sequence ID" value="TGD70942.1"/>
    <property type="molecule type" value="Genomic_DNA"/>
</dbReference>
<dbReference type="Proteomes" id="UP000298050">
    <property type="component" value="Unassembled WGS sequence"/>
</dbReference>
<dbReference type="AlphaFoldDB" id="A0A4Z0LUG2"/>
<keyword evidence="1" id="KW-1133">Transmembrane helix</keyword>
<dbReference type="OrthoDB" id="9808870at2"/>